<dbReference type="InterPro" id="IPR011990">
    <property type="entry name" value="TPR-like_helical_dom_sf"/>
</dbReference>
<reference evidence="1" key="1">
    <citation type="submission" date="2018-10" db="EMBL/GenBank/DDBJ databases">
        <title>Hidden diversity of soil giant viruses.</title>
        <authorList>
            <person name="Schulz F."/>
            <person name="Alteio L."/>
            <person name="Goudeau D."/>
            <person name="Ryan E.M."/>
            <person name="Malmstrom R.R."/>
            <person name="Blanchard J."/>
            <person name="Woyke T."/>
        </authorList>
    </citation>
    <scope>NUCLEOTIDE SEQUENCE</scope>
    <source>
        <strain evidence="1">HYV1</strain>
    </source>
</reference>
<name>A0A3G5ABT5_9VIRU</name>
<protein>
    <recommendedName>
        <fullName evidence="2">Sel1 repeat family protein</fullName>
    </recommendedName>
</protein>
<evidence type="ECO:0008006" key="2">
    <source>
        <dbReference type="Google" id="ProtNLM"/>
    </source>
</evidence>
<gene>
    <name evidence="1" type="ORF">Hyperionvirus11_44</name>
</gene>
<dbReference type="Gene3D" id="1.25.40.10">
    <property type="entry name" value="Tetratricopeptide repeat domain"/>
    <property type="match status" value="1"/>
</dbReference>
<proteinExistence type="predicted"/>
<organism evidence="1">
    <name type="scientific">Hyperionvirus sp</name>
    <dbReference type="NCBI Taxonomy" id="2487770"/>
    <lineage>
        <taxon>Viruses</taxon>
        <taxon>Varidnaviria</taxon>
        <taxon>Bamfordvirae</taxon>
        <taxon>Nucleocytoviricota</taxon>
        <taxon>Megaviricetes</taxon>
        <taxon>Imitervirales</taxon>
        <taxon>Mimiviridae</taxon>
        <taxon>Klosneuvirinae</taxon>
    </lineage>
</organism>
<dbReference type="EMBL" id="MK072393">
    <property type="protein sequence ID" value="AYV83771.1"/>
    <property type="molecule type" value="Genomic_DNA"/>
</dbReference>
<sequence length="51" mass="5833">MWRDGKGVGIDCEKAFEMFSLAAEKKDVFGQLYLGNMYYFGEGQKKIMGML</sequence>
<dbReference type="SUPFAM" id="SSF81901">
    <property type="entry name" value="HCP-like"/>
    <property type="match status" value="1"/>
</dbReference>
<accession>A0A3G5ABT5</accession>
<evidence type="ECO:0000313" key="1">
    <source>
        <dbReference type="EMBL" id="AYV83771.1"/>
    </source>
</evidence>